<organism evidence="3 4">
    <name type="scientific">Catenovulum maritimum</name>
    <dbReference type="NCBI Taxonomy" id="1513271"/>
    <lineage>
        <taxon>Bacteria</taxon>
        <taxon>Pseudomonadati</taxon>
        <taxon>Pseudomonadota</taxon>
        <taxon>Gammaproteobacteria</taxon>
        <taxon>Alteromonadales</taxon>
        <taxon>Alteromonadaceae</taxon>
        <taxon>Catenovulum</taxon>
    </lineage>
</organism>
<sequence length="73" mass="8221">MRFSLDSTGQMCPMPLLNLKLLLKNCKTGDTIEQSITDKTSLKDIPAWLENKGHQVEIIEKSDGTYLIKSLIL</sequence>
<dbReference type="Pfam" id="PF01206">
    <property type="entry name" value="TusA"/>
    <property type="match status" value="1"/>
</dbReference>
<dbReference type="OrthoDB" id="9797352at2"/>
<comment type="similarity">
    <text evidence="1">Belongs to the sulfur carrier protein TusA family.</text>
</comment>
<comment type="caution">
    <text evidence="3">The sequence shown here is derived from an EMBL/GenBank/DDBJ whole genome shotgun (WGS) entry which is preliminary data.</text>
</comment>
<dbReference type="AlphaFoldDB" id="A0A0J8GZ92"/>
<accession>A0A0J8GZ92</accession>
<gene>
    <name evidence="3" type="ORF">XM47_03165</name>
</gene>
<evidence type="ECO:0000313" key="3">
    <source>
        <dbReference type="EMBL" id="KMT66549.1"/>
    </source>
</evidence>
<dbReference type="CDD" id="cd00291">
    <property type="entry name" value="SirA_YedF_YeeD"/>
    <property type="match status" value="1"/>
</dbReference>
<reference evidence="3 4" key="1">
    <citation type="submission" date="2015-04" db="EMBL/GenBank/DDBJ databases">
        <title>Draft Genome Sequence of the Novel Agar-Digesting Marine Bacterium Q1.</title>
        <authorList>
            <person name="Li Y."/>
            <person name="Li D."/>
            <person name="Chen G."/>
            <person name="Du Z."/>
        </authorList>
    </citation>
    <scope>NUCLEOTIDE SEQUENCE [LARGE SCALE GENOMIC DNA]</scope>
    <source>
        <strain evidence="3 4">Q1</strain>
    </source>
</reference>
<dbReference type="Gene3D" id="3.30.110.40">
    <property type="entry name" value="TusA-like domain"/>
    <property type="match status" value="1"/>
</dbReference>
<protein>
    <recommendedName>
        <fullName evidence="2">UPF0033 domain-containing protein</fullName>
    </recommendedName>
</protein>
<dbReference type="InterPro" id="IPR036868">
    <property type="entry name" value="TusA-like_sf"/>
</dbReference>
<dbReference type="SUPFAM" id="SSF64307">
    <property type="entry name" value="SirA-like"/>
    <property type="match status" value="1"/>
</dbReference>
<dbReference type="PROSITE" id="PS01148">
    <property type="entry name" value="UPF0033"/>
    <property type="match status" value="1"/>
</dbReference>
<proteinExistence type="inferred from homology"/>
<evidence type="ECO:0000259" key="2">
    <source>
        <dbReference type="PROSITE" id="PS01148"/>
    </source>
</evidence>
<dbReference type="RefSeq" id="WP_048689539.1">
    <property type="nucleotide sequence ID" value="NZ_KQ130483.1"/>
</dbReference>
<dbReference type="InterPro" id="IPR001455">
    <property type="entry name" value="TusA-like"/>
</dbReference>
<evidence type="ECO:0000313" key="4">
    <source>
        <dbReference type="Proteomes" id="UP000037600"/>
    </source>
</evidence>
<dbReference type="STRING" id="1513271.XM47_03165"/>
<feature type="domain" description="UPF0033" evidence="2">
    <location>
        <begin position="5"/>
        <end position="29"/>
    </location>
</feature>
<dbReference type="EMBL" id="LAZL01000003">
    <property type="protein sequence ID" value="KMT66549.1"/>
    <property type="molecule type" value="Genomic_DNA"/>
</dbReference>
<dbReference type="PANTHER" id="PTHR33279:SF6">
    <property type="entry name" value="SULFUR CARRIER PROTEIN YEDF-RELATED"/>
    <property type="match status" value="1"/>
</dbReference>
<evidence type="ECO:0000256" key="1">
    <source>
        <dbReference type="ARBA" id="ARBA00008984"/>
    </source>
</evidence>
<dbReference type="PANTHER" id="PTHR33279">
    <property type="entry name" value="SULFUR CARRIER PROTEIN YEDF-RELATED"/>
    <property type="match status" value="1"/>
</dbReference>
<dbReference type="Proteomes" id="UP000037600">
    <property type="component" value="Unassembled WGS sequence"/>
</dbReference>
<name>A0A0J8GZ92_9ALTE</name>
<keyword evidence="4" id="KW-1185">Reference proteome</keyword>